<evidence type="ECO:0000313" key="3">
    <source>
        <dbReference type="Proteomes" id="UP001361239"/>
    </source>
</evidence>
<reference evidence="2 3" key="1">
    <citation type="submission" date="2024-03" db="EMBL/GenBank/DDBJ databases">
        <authorList>
            <person name="Jo J.-H."/>
        </authorList>
    </citation>
    <scope>NUCLEOTIDE SEQUENCE [LARGE SCALE GENOMIC DNA]</scope>
    <source>
        <strain evidence="2 3">PS1R-30</strain>
    </source>
</reference>
<feature type="transmembrane region" description="Helical" evidence="1">
    <location>
        <begin position="27"/>
        <end position="49"/>
    </location>
</feature>
<keyword evidence="1" id="KW-0812">Transmembrane</keyword>
<keyword evidence="3" id="KW-1185">Reference proteome</keyword>
<dbReference type="Proteomes" id="UP001361239">
    <property type="component" value="Unassembled WGS sequence"/>
</dbReference>
<accession>A0ABU8S212</accession>
<dbReference type="EMBL" id="JBBHJZ010000007">
    <property type="protein sequence ID" value="MEJ5979375.1"/>
    <property type="molecule type" value="Genomic_DNA"/>
</dbReference>
<evidence type="ECO:0000313" key="2">
    <source>
        <dbReference type="EMBL" id="MEJ5979375.1"/>
    </source>
</evidence>
<evidence type="ECO:0008006" key="4">
    <source>
        <dbReference type="Google" id="ProtNLM"/>
    </source>
</evidence>
<comment type="caution">
    <text evidence="2">The sequence shown here is derived from an EMBL/GenBank/DDBJ whole genome shotgun (WGS) entry which is preliminary data.</text>
</comment>
<gene>
    <name evidence="2" type="ORF">WG901_22165</name>
</gene>
<keyword evidence="1" id="KW-0472">Membrane</keyword>
<dbReference type="RefSeq" id="WP_339589313.1">
    <property type="nucleotide sequence ID" value="NZ_JBBHJZ010000007.1"/>
</dbReference>
<organism evidence="2 3">
    <name type="scientific">Novosphingobium anseongense</name>
    <dbReference type="NCBI Taxonomy" id="3133436"/>
    <lineage>
        <taxon>Bacteria</taxon>
        <taxon>Pseudomonadati</taxon>
        <taxon>Pseudomonadota</taxon>
        <taxon>Alphaproteobacteria</taxon>
        <taxon>Sphingomonadales</taxon>
        <taxon>Sphingomonadaceae</taxon>
        <taxon>Novosphingobium</taxon>
    </lineage>
</organism>
<keyword evidence="1" id="KW-1133">Transmembrane helix</keyword>
<proteinExistence type="predicted"/>
<sequence>MATGRGLTHPGKPSSILGGVNSMDSTLILFFSLLAIAFGFWVMAARYGYLSLLISRKKRALVLAKELARQNP</sequence>
<name>A0ABU8S212_9SPHN</name>
<protein>
    <recommendedName>
        <fullName evidence="4">Heme exporter protein D</fullName>
    </recommendedName>
</protein>
<evidence type="ECO:0000256" key="1">
    <source>
        <dbReference type="SAM" id="Phobius"/>
    </source>
</evidence>